<evidence type="ECO:0000313" key="2">
    <source>
        <dbReference type="EMBL" id="RKE97086.1"/>
    </source>
</evidence>
<dbReference type="InterPro" id="IPR039523">
    <property type="entry name" value="RimK-rel_E_lig_ATP-grasp"/>
</dbReference>
<dbReference type="STRING" id="1443111.Z949_3694"/>
<dbReference type="Pfam" id="PF14397">
    <property type="entry name" value="ATPgrasp_ST"/>
    <property type="match status" value="1"/>
</dbReference>
<feature type="domain" description="Alpha-L-glutamate ligase-related protein ATP-grasp" evidence="1">
    <location>
        <begin position="95"/>
        <end position="360"/>
    </location>
</feature>
<evidence type="ECO:0000259" key="1">
    <source>
        <dbReference type="Pfam" id="PF14397"/>
    </source>
</evidence>
<dbReference type="EMBL" id="RAQK01000001">
    <property type="protein sequence ID" value="RKE97086.1"/>
    <property type="molecule type" value="Genomic_DNA"/>
</dbReference>
<dbReference type="RefSeq" id="WP_170151163.1">
    <property type="nucleotide sequence ID" value="NZ_RAQK01000001.1"/>
</dbReference>
<accession>A0A420DS32</accession>
<name>A0A420DS32_9RHOB</name>
<dbReference type="AlphaFoldDB" id="A0A420DS32"/>
<organism evidence="2 3">
    <name type="scientific">Sulfitobacter guttiformis</name>
    <dbReference type="NCBI Taxonomy" id="74349"/>
    <lineage>
        <taxon>Bacteria</taxon>
        <taxon>Pseudomonadati</taxon>
        <taxon>Pseudomonadota</taxon>
        <taxon>Alphaproteobacteria</taxon>
        <taxon>Rhodobacterales</taxon>
        <taxon>Roseobacteraceae</taxon>
        <taxon>Sulfitobacter</taxon>
    </lineage>
</organism>
<evidence type="ECO:0000313" key="3">
    <source>
        <dbReference type="Proteomes" id="UP000284407"/>
    </source>
</evidence>
<keyword evidence="3" id="KW-1185">Reference proteome</keyword>
<dbReference type="Gene3D" id="3.30.470.20">
    <property type="entry name" value="ATP-grasp fold, B domain"/>
    <property type="match status" value="1"/>
</dbReference>
<dbReference type="Proteomes" id="UP000284407">
    <property type="component" value="Unassembled WGS sequence"/>
</dbReference>
<protein>
    <submittedName>
        <fullName evidence="2">Putative polysaccharide biosynthesis protein</fullName>
    </submittedName>
</protein>
<comment type="caution">
    <text evidence="2">The sequence shown here is derived from an EMBL/GenBank/DDBJ whole genome shotgun (WGS) entry which is preliminary data.</text>
</comment>
<gene>
    <name evidence="2" type="ORF">C8N30_1671</name>
</gene>
<reference evidence="2 3" key="1">
    <citation type="submission" date="2018-09" db="EMBL/GenBank/DDBJ databases">
        <title>Genomic Encyclopedia of Archaeal and Bacterial Type Strains, Phase II (KMG-II): from individual species to whole genera.</title>
        <authorList>
            <person name="Goeker M."/>
        </authorList>
    </citation>
    <scope>NUCLEOTIDE SEQUENCE [LARGE SCALE GENOMIC DNA]</scope>
    <source>
        <strain evidence="2 3">DSM 11458</strain>
    </source>
</reference>
<sequence>MTIQTPITAAEKDKAAFAQVDNGKLSDMLAYAAKKTGRSAVKLGMEFSRISRSDAKINISEYIRWGLFYEDRYTEDQRAQFISNSLHWPIAHACNNQGWSSAAEDKILAGTILNAGGASAPETVAVIDTSPRLYPGVQKISNPEDLRDLILSLGNTKLFGKIVDGMVSFGAFSVKDADQTHISCVGQPPMTYADFMTSFLGDNAYLLQVNLENHEDIAPFCSALATIRMVNLVQTDRVDCPLAVISMPQGDQIADTLWRSGNIACEIDTESGEIKTVVTRSGPEIVFLEDHPTRANWMGKKLPHWDALREMNERAARLFAPIRYQSTDIAITKDGPVIVEINYGGGFGLPQNAAGRGLLTPQVRSFFEECGVQFGTKPKVGKSRFRLFGKG</sequence>
<proteinExistence type="predicted"/>